<organism evidence="2 3">
    <name type="scientific">Candidatus Avichristensenella intestinipullorum</name>
    <dbReference type="NCBI Taxonomy" id="2840693"/>
    <lineage>
        <taxon>Bacteria</taxon>
        <taxon>Bacillati</taxon>
        <taxon>Bacillota</taxon>
        <taxon>Clostridia</taxon>
        <taxon>Candidatus Avichristensenella</taxon>
    </lineage>
</organism>
<sequence>MRKILLLTLCLCLLVSPALGETAGEQEALSRTELIAWRAALLQTLKTLPVQNNPSETNDPNGSDTWLYAYDFGMVELGRESLEGEGNPIESVEVLTTGVSCPRDVEVGDTLETVLAAYPNENPTLSGDASYAALYVREDGTLEGGNGWGWVLRRGSTVDCVQYAASAPAEGLPGYREEVTVRYLIENGVVASIQISGFDQLISDAESLANLASVQEISAVSTFTPSGEPVSGGPFAAADLSFDGLDFTAAPETFQAVLGAPLSDETSADGAVRTLTYAGALVECVQVDGQWRASALLAMQAGVPGPRGVVVGDALEGVLTRFGADAQTLSGATVPLYGEAGEGDWGLLSDGEGGSRVAEYVCVTDEGTYGLRMTFFDGVMSEYLLYRQEGA</sequence>
<gene>
    <name evidence="2" type="ORF">IAA66_04090</name>
</gene>
<reference evidence="2" key="1">
    <citation type="submission" date="2020-10" db="EMBL/GenBank/DDBJ databases">
        <authorList>
            <person name="Gilroy R."/>
        </authorList>
    </citation>
    <scope>NUCLEOTIDE SEQUENCE</scope>
    <source>
        <strain evidence="2">ChiHile30-977</strain>
    </source>
</reference>
<dbReference type="EMBL" id="DVFI01000061">
    <property type="protein sequence ID" value="HIQ62752.1"/>
    <property type="molecule type" value="Genomic_DNA"/>
</dbReference>
<protein>
    <submittedName>
        <fullName evidence="2">Uncharacterized protein</fullName>
    </submittedName>
</protein>
<feature type="signal peptide" evidence="1">
    <location>
        <begin position="1"/>
        <end position="20"/>
    </location>
</feature>
<dbReference type="Proteomes" id="UP000886819">
    <property type="component" value="Unassembled WGS sequence"/>
</dbReference>
<feature type="chain" id="PRO_5039280900" evidence="1">
    <location>
        <begin position="21"/>
        <end position="391"/>
    </location>
</feature>
<comment type="caution">
    <text evidence="2">The sequence shown here is derived from an EMBL/GenBank/DDBJ whole genome shotgun (WGS) entry which is preliminary data.</text>
</comment>
<proteinExistence type="predicted"/>
<evidence type="ECO:0000313" key="3">
    <source>
        <dbReference type="Proteomes" id="UP000886819"/>
    </source>
</evidence>
<evidence type="ECO:0000256" key="1">
    <source>
        <dbReference type="SAM" id="SignalP"/>
    </source>
</evidence>
<dbReference type="AlphaFoldDB" id="A0A9D1CIJ6"/>
<accession>A0A9D1CIJ6</accession>
<reference evidence="2" key="2">
    <citation type="journal article" date="2021" name="PeerJ">
        <title>Extensive microbial diversity within the chicken gut microbiome revealed by metagenomics and culture.</title>
        <authorList>
            <person name="Gilroy R."/>
            <person name="Ravi A."/>
            <person name="Getino M."/>
            <person name="Pursley I."/>
            <person name="Horton D.L."/>
            <person name="Alikhan N.F."/>
            <person name="Baker D."/>
            <person name="Gharbi K."/>
            <person name="Hall N."/>
            <person name="Watson M."/>
            <person name="Adriaenssens E.M."/>
            <person name="Foster-Nyarko E."/>
            <person name="Jarju S."/>
            <person name="Secka A."/>
            <person name="Antonio M."/>
            <person name="Oren A."/>
            <person name="Chaudhuri R.R."/>
            <person name="La Ragione R."/>
            <person name="Hildebrand F."/>
            <person name="Pallen M.J."/>
        </authorList>
    </citation>
    <scope>NUCLEOTIDE SEQUENCE</scope>
    <source>
        <strain evidence="2">ChiHile30-977</strain>
    </source>
</reference>
<evidence type="ECO:0000313" key="2">
    <source>
        <dbReference type="EMBL" id="HIQ62752.1"/>
    </source>
</evidence>
<name>A0A9D1CIJ6_9FIRM</name>
<keyword evidence="1" id="KW-0732">Signal</keyword>